<evidence type="ECO:0000256" key="1">
    <source>
        <dbReference type="ARBA" id="ARBA00001933"/>
    </source>
</evidence>
<dbReference type="PIRSF" id="PIRSF000412">
    <property type="entry name" value="SHMT"/>
    <property type="match status" value="1"/>
</dbReference>
<feature type="modified residue" description="N6-(pyridoxal phosphate)lysine" evidence="3">
    <location>
        <position position="226"/>
    </location>
</feature>
<dbReference type="EMBL" id="MFDD01000002">
    <property type="protein sequence ID" value="OGE41194.1"/>
    <property type="molecule type" value="Genomic_DNA"/>
</dbReference>
<protein>
    <recommendedName>
        <fullName evidence="4">Serine hydroxymethyltransferase-like domain-containing protein</fullName>
    </recommendedName>
</protein>
<evidence type="ECO:0000256" key="3">
    <source>
        <dbReference type="PIRSR" id="PIRSR000412-50"/>
    </source>
</evidence>
<dbReference type="InterPro" id="IPR015421">
    <property type="entry name" value="PyrdxlP-dep_Trfase_major"/>
</dbReference>
<dbReference type="GO" id="GO:0005829">
    <property type="term" value="C:cytosol"/>
    <property type="evidence" value="ECO:0007669"/>
    <property type="project" value="TreeGrafter"/>
</dbReference>
<evidence type="ECO:0000313" key="5">
    <source>
        <dbReference type="EMBL" id="OGE41194.1"/>
    </source>
</evidence>
<dbReference type="Gene3D" id="3.40.640.10">
    <property type="entry name" value="Type I PLP-dependent aspartate aminotransferase-like (Major domain)"/>
    <property type="match status" value="1"/>
</dbReference>
<dbReference type="PANTHER" id="PTHR11680:SF35">
    <property type="entry name" value="SERINE HYDROXYMETHYLTRANSFERASE 1"/>
    <property type="match status" value="1"/>
</dbReference>
<sequence>MNAILGKLRTALLKTAKLQDQLESTTINLIAADNATPFKYLHKLPYKRYAITEGLLGKRPYAGVKYFDQIEQIAVDAAKYIFKADHANVQPHSGSQANQSAYLGLLANGDRVLAMSFSAGGHLTHGLKINFSGRFFDFSFYGVDADSGLIDYKEIEKKAIEIHPKMIVCGASSYPRNIDYEKLSLIARKVGAYLMADISHPVGLIATRVNPSPFPFVDVATLTLDKTLRGPHGGIVLCKQELREKIDKGVHPGTQSSIPLQRIVQIALCLIDAGSKEYELYTKQVIKNIKIFEKNFNQFSKSLVISGGTDTHMIIIDTYNVFGLTGKEAEFLLEEVGILTNRQVVPKETLKPYVGSGVRLGTAWSTSRGYLEQDFEILSNVILDTLKNPTDKKALSLNKKLVSTLVKKKRKNDTWA</sequence>
<dbReference type="InterPro" id="IPR039429">
    <property type="entry name" value="SHMT-like_dom"/>
</dbReference>
<organism evidence="5 6">
    <name type="scientific">Candidatus Daviesbacteria bacterium RIFCSPHIGHO2_02_FULL_43_12</name>
    <dbReference type="NCBI Taxonomy" id="1797776"/>
    <lineage>
        <taxon>Bacteria</taxon>
        <taxon>Candidatus Daviesiibacteriota</taxon>
    </lineage>
</organism>
<comment type="caution">
    <text evidence="5">The sequence shown here is derived from an EMBL/GenBank/DDBJ whole genome shotgun (WGS) entry which is preliminary data.</text>
</comment>
<dbReference type="GO" id="GO:0004372">
    <property type="term" value="F:glycine hydroxymethyltransferase activity"/>
    <property type="evidence" value="ECO:0007669"/>
    <property type="project" value="InterPro"/>
</dbReference>
<dbReference type="PANTHER" id="PTHR11680">
    <property type="entry name" value="SERINE HYDROXYMETHYLTRANSFERASE"/>
    <property type="match status" value="1"/>
</dbReference>
<name>A0A1F5KJZ0_9BACT</name>
<dbReference type="NCBIfam" id="NF000586">
    <property type="entry name" value="PRK00011.1"/>
    <property type="match status" value="1"/>
</dbReference>
<dbReference type="AlphaFoldDB" id="A0A1F5KJZ0"/>
<dbReference type="InterPro" id="IPR049943">
    <property type="entry name" value="Ser_HO-MeTrfase-like"/>
</dbReference>
<comment type="cofactor">
    <cofactor evidence="1 3">
        <name>pyridoxal 5'-phosphate</name>
        <dbReference type="ChEBI" id="CHEBI:597326"/>
    </cofactor>
</comment>
<evidence type="ECO:0000313" key="6">
    <source>
        <dbReference type="Proteomes" id="UP000177328"/>
    </source>
</evidence>
<reference evidence="5 6" key="1">
    <citation type="journal article" date="2016" name="Nat. Commun.">
        <title>Thousands of microbial genomes shed light on interconnected biogeochemical processes in an aquifer system.</title>
        <authorList>
            <person name="Anantharaman K."/>
            <person name="Brown C.T."/>
            <person name="Hug L.A."/>
            <person name="Sharon I."/>
            <person name="Castelle C.J."/>
            <person name="Probst A.J."/>
            <person name="Thomas B.C."/>
            <person name="Singh A."/>
            <person name="Wilkins M.J."/>
            <person name="Karaoz U."/>
            <person name="Brodie E.L."/>
            <person name="Williams K.H."/>
            <person name="Hubbard S.S."/>
            <person name="Banfield J.F."/>
        </authorList>
    </citation>
    <scope>NUCLEOTIDE SEQUENCE [LARGE SCALE GENOMIC DNA]</scope>
</reference>
<dbReference type="Proteomes" id="UP000177328">
    <property type="component" value="Unassembled WGS sequence"/>
</dbReference>
<accession>A0A1F5KJZ0</accession>
<dbReference type="InterPro" id="IPR015422">
    <property type="entry name" value="PyrdxlP-dep_Trfase_small"/>
</dbReference>
<evidence type="ECO:0000256" key="2">
    <source>
        <dbReference type="ARBA" id="ARBA00022898"/>
    </source>
</evidence>
<dbReference type="Gene3D" id="3.90.1150.10">
    <property type="entry name" value="Aspartate Aminotransferase, domain 1"/>
    <property type="match status" value="1"/>
</dbReference>
<dbReference type="InterPro" id="IPR015424">
    <property type="entry name" value="PyrdxlP-dep_Trfase"/>
</dbReference>
<keyword evidence="2 3" id="KW-0663">Pyridoxal phosphate</keyword>
<dbReference type="GO" id="GO:0035999">
    <property type="term" value="P:tetrahydrofolate interconversion"/>
    <property type="evidence" value="ECO:0007669"/>
    <property type="project" value="InterPro"/>
</dbReference>
<dbReference type="SUPFAM" id="SSF53383">
    <property type="entry name" value="PLP-dependent transferases"/>
    <property type="match status" value="1"/>
</dbReference>
<dbReference type="InterPro" id="IPR001085">
    <property type="entry name" value="Ser_HO-MeTrfase"/>
</dbReference>
<dbReference type="GO" id="GO:0030170">
    <property type="term" value="F:pyridoxal phosphate binding"/>
    <property type="evidence" value="ECO:0007669"/>
    <property type="project" value="InterPro"/>
</dbReference>
<dbReference type="GO" id="GO:0019264">
    <property type="term" value="P:glycine biosynthetic process from serine"/>
    <property type="evidence" value="ECO:0007669"/>
    <property type="project" value="InterPro"/>
</dbReference>
<evidence type="ECO:0000259" key="4">
    <source>
        <dbReference type="Pfam" id="PF00464"/>
    </source>
</evidence>
<gene>
    <name evidence="5" type="ORF">A3D25_01520</name>
</gene>
<proteinExistence type="predicted"/>
<dbReference type="Pfam" id="PF00464">
    <property type="entry name" value="SHMT"/>
    <property type="match status" value="1"/>
</dbReference>
<feature type="domain" description="Serine hydroxymethyltransferase-like" evidence="4">
    <location>
        <begin position="22"/>
        <end position="382"/>
    </location>
</feature>